<evidence type="ECO:0000256" key="9">
    <source>
        <dbReference type="RuleBase" id="RU363034"/>
    </source>
</evidence>
<dbReference type="PRINTS" id="PR00722">
    <property type="entry name" value="CHYMOTRYPSIN"/>
</dbReference>
<dbReference type="PROSITE" id="PS50240">
    <property type="entry name" value="TRYPSIN_DOM"/>
    <property type="match status" value="1"/>
</dbReference>
<feature type="signal peptide" evidence="10">
    <location>
        <begin position="1"/>
        <end position="18"/>
    </location>
</feature>
<evidence type="ECO:0000256" key="2">
    <source>
        <dbReference type="ARBA" id="ARBA00007664"/>
    </source>
</evidence>
<sequence>MRVLASLTLLCLVAAANATPRINGGTIAPDGKYPYMASLRSRGSHFCGGSIINKRWILTAAHCLERRGPRGVQVQVGSNKLLGDRDSQIYQSEYVTYHRKWDINTITYDIGLLRVDRDIVFTPKVQPIALINYDITEAGASAVLSGWGSTRLGGPAPNDMQQMTAELISQKACNQSWHTQYPITESHICTVTPFEVGACHGDSGSPLVVHGVQVGIASFVQPCAKGEPDVFTRVFTFLDWIKEIQDQFY</sequence>
<keyword evidence="6 9" id="KW-0720">Serine protease</keyword>
<dbReference type="InParanoid" id="A0A7M7IMI4"/>
<keyword evidence="4 9" id="KW-0645">Protease</keyword>
<keyword evidence="13" id="KW-1185">Reference proteome</keyword>
<dbReference type="PROSITE" id="PS00135">
    <property type="entry name" value="TRYPSIN_SER"/>
    <property type="match status" value="1"/>
</dbReference>
<keyword evidence="7" id="KW-1015">Disulfide bond</keyword>
<dbReference type="AlphaFoldDB" id="A0A7M7IMI4"/>
<evidence type="ECO:0000259" key="11">
    <source>
        <dbReference type="PROSITE" id="PS50240"/>
    </source>
</evidence>
<dbReference type="InterPro" id="IPR050430">
    <property type="entry name" value="Peptidase_S1"/>
</dbReference>
<dbReference type="InterPro" id="IPR001314">
    <property type="entry name" value="Peptidase_S1A"/>
</dbReference>
<organism evidence="12 13">
    <name type="scientific">Nasonia vitripennis</name>
    <name type="common">Parasitic wasp</name>
    <dbReference type="NCBI Taxonomy" id="7425"/>
    <lineage>
        <taxon>Eukaryota</taxon>
        <taxon>Metazoa</taxon>
        <taxon>Ecdysozoa</taxon>
        <taxon>Arthropoda</taxon>
        <taxon>Hexapoda</taxon>
        <taxon>Insecta</taxon>
        <taxon>Pterygota</taxon>
        <taxon>Neoptera</taxon>
        <taxon>Endopterygota</taxon>
        <taxon>Hymenoptera</taxon>
        <taxon>Apocrita</taxon>
        <taxon>Proctotrupomorpha</taxon>
        <taxon>Chalcidoidea</taxon>
        <taxon>Pteromalidae</taxon>
        <taxon>Pteromalinae</taxon>
        <taxon>Nasonia</taxon>
    </lineage>
</organism>
<evidence type="ECO:0000256" key="4">
    <source>
        <dbReference type="ARBA" id="ARBA00022670"/>
    </source>
</evidence>
<dbReference type="PANTHER" id="PTHR24276">
    <property type="entry name" value="POLYSERASE-RELATED"/>
    <property type="match status" value="1"/>
</dbReference>
<keyword evidence="10" id="KW-0732">Signal</keyword>
<dbReference type="OMA" id="KWDINTI"/>
<name>A0A7M7IMI4_NASVI</name>
<comment type="subcellular location">
    <subcellularLocation>
        <location evidence="1">Secreted</location>
        <location evidence="1">Extracellular space</location>
    </subcellularLocation>
</comment>
<evidence type="ECO:0000256" key="5">
    <source>
        <dbReference type="ARBA" id="ARBA00022801"/>
    </source>
</evidence>
<proteinExistence type="inferred from homology"/>
<dbReference type="KEGG" id="nvi:100120399"/>
<evidence type="ECO:0000256" key="6">
    <source>
        <dbReference type="ARBA" id="ARBA00022825"/>
    </source>
</evidence>
<dbReference type="Pfam" id="PF00089">
    <property type="entry name" value="Trypsin"/>
    <property type="match status" value="1"/>
</dbReference>
<keyword evidence="3" id="KW-0964">Secreted</keyword>
<dbReference type="GO" id="GO:0004252">
    <property type="term" value="F:serine-type endopeptidase activity"/>
    <property type="evidence" value="ECO:0007669"/>
    <property type="project" value="UniProtKB-EC"/>
</dbReference>
<dbReference type="InterPro" id="IPR043504">
    <property type="entry name" value="Peptidase_S1_PA_chymotrypsin"/>
</dbReference>
<dbReference type="Proteomes" id="UP000002358">
    <property type="component" value="Chromosome 2"/>
</dbReference>
<keyword evidence="5 9" id="KW-0378">Hydrolase</keyword>
<evidence type="ECO:0000256" key="10">
    <source>
        <dbReference type="SAM" id="SignalP"/>
    </source>
</evidence>
<dbReference type="InterPro" id="IPR033116">
    <property type="entry name" value="TRYPSIN_SER"/>
</dbReference>
<dbReference type="Gene3D" id="2.40.10.10">
    <property type="entry name" value="Trypsin-like serine proteases"/>
    <property type="match status" value="1"/>
</dbReference>
<dbReference type="GO" id="GO:0005576">
    <property type="term" value="C:extracellular region"/>
    <property type="evidence" value="ECO:0007669"/>
    <property type="project" value="UniProtKB-SubCell"/>
</dbReference>
<dbReference type="InterPro" id="IPR009003">
    <property type="entry name" value="Peptidase_S1_PA"/>
</dbReference>
<evidence type="ECO:0000313" key="12">
    <source>
        <dbReference type="EnsemblMetazoa" id="XP_016837475"/>
    </source>
</evidence>
<reference evidence="12" key="1">
    <citation type="submission" date="2021-01" db="UniProtKB">
        <authorList>
            <consortium name="EnsemblMetazoa"/>
        </authorList>
    </citation>
    <scope>IDENTIFICATION</scope>
</reference>
<dbReference type="OrthoDB" id="60866at2759"/>
<dbReference type="SMART" id="SM00020">
    <property type="entry name" value="Tryp_SPc"/>
    <property type="match status" value="1"/>
</dbReference>
<dbReference type="FunFam" id="2.40.10.10:FF:000047">
    <property type="entry name" value="Trypsin eta"/>
    <property type="match status" value="1"/>
</dbReference>
<dbReference type="GO" id="GO:0016485">
    <property type="term" value="P:protein processing"/>
    <property type="evidence" value="ECO:0007669"/>
    <property type="project" value="UniProtKB-ARBA"/>
</dbReference>
<dbReference type="PANTHER" id="PTHR24276:SF98">
    <property type="entry name" value="FI18310P1-RELATED"/>
    <property type="match status" value="1"/>
</dbReference>
<dbReference type="EnsemblMetazoa" id="XM_016981986">
    <property type="protein sequence ID" value="XP_016837475"/>
    <property type="gene ID" value="LOC100120399"/>
</dbReference>
<feature type="domain" description="Peptidase S1" evidence="11">
    <location>
        <begin position="22"/>
        <end position="246"/>
    </location>
</feature>
<evidence type="ECO:0000256" key="3">
    <source>
        <dbReference type="ARBA" id="ARBA00022525"/>
    </source>
</evidence>
<dbReference type="SMR" id="A0A7M7IMI4"/>
<evidence type="ECO:0000256" key="1">
    <source>
        <dbReference type="ARBA" id="ARBA00004239"/>
    </source>
</evidence>
<dbReference type="PROSITE" id="PS00134">
    <property type="entry name" value="TRYPSIN_HIS"/>
    <property type="match status" value="1"/>
</dbReference>
<accession>A0A7M7IMI4</accession>
<comment type="similarity">
    <text evidence="2">Belongs to the peptidase S1 family.</text>
</comment>
<evidence type="ECO:0000313" key="13">
    <source>
        <dbReference type="Proteomes" id="UP000002358"/>
    </source>
</evidence>
<feature type="chain" id="PRO_5029827767" description="chymotrypsin" evidence="10">
    <location>
        <begin position="19"/>
        <end position="249"/>
    </location>
</feature>
<protein>
    <recommendedName>
        <fullName evidence="8">chymotrypsin</fullName>
        <ecNumber evidence="8">3.4.21.1</ecNumber>
    </recommendedName>
</protein>
<evidence type="ECO:0000256" key="7">
    <source>
        <dbReference type="ARBA" id="ARBA00023157"/>
    </source>
</evidence>
<dbReference type="InterPro" id="IPR018114">
    <property type="entry name" value="TRYPSIN_HIS"/>
</dbReference>
<gene>
    <name evidence="12" type="primary">100120399</name>
</gene>
<dbReference type="CDD" id="cd00190">
    <property type="entry name" value="Tryp_SPc"/>
    <property type="match status" value="1"/>
</dbReference>
<evidence type="ECO:0000256" key="8">
    <source>
        <dbReference type="ARBA" id="ARBA00044036"/>
    </source>
</evidence>
<dbReference type="SUPFAM" id="SSF50494">
    <property type="entry name" value="Trypsin-like serine proteases"/>
    <property type="match status" value="1"/>
</dbReference>
<dbReference type="InterPro" id="IPR001254">
    <property type="entry name" value="Trypsin_dom"/>
</dbReference>
<dbReference type="EC" id="3.4.21.1" evidence="8"/>
<dbReference type="FunCoup" id="A0A7M7IMI4">
    <property type="interactions" value="17"/>
</dbReference>